<evidence type="ECO:0000259" key="1">
    <source>
        <dbReference type="Pfam" id="PF11760"/>
    </source>
</evidence>
<organism evidence="2 3">
    <name type="scientific">Aureimonas ureilytica</name>
    <dbReference type="NCBI Taxonomy" id="401562"/>
    <lineage>
        <taxon>Bacteria</taxon>
        <taxon>Pseudomonadati</taxon>
        <taxon>Pseudomonadota</taxon>
        <taxon>Alphaproteobacteria</taxon>
        <taxon>Hyphomicrobiales</taxon>
        <taxon>Aurantimonadaceae</taxon>
        <taxon>Aureimonas</taxon>
    </lineage>
</organism>
<feature type="domain" description="Cobalamin synthesis G N-terminal" evidence="1">
    <location>
        <begin position="48"/>
        <end position="94"/>
    </location>
</feature>
<reference evidence="2 3" key="1">
    <citation type="journal article" date="2016" name="Front. Microbiol.">
        <title>Genomic Resource of Rice Seed Associated Bacteria.</title>
        <authorList>
            <person name="Midha S."/>
            <person name="Bansal K."/>
            <person name="Sharma S."/>
            <person name="Kumar N."/>
            <person name="Patil P.P."/>
            <person name="Chaudhry V."/>
            <person name="Patil P.B."/>
        </authorList>
    </citation>
    <scope>NUCLEOTIDE SEQUENCE [LARGE SCALE GENOMIC DNA]</scope>
    <source>
        <strain evidence="2 3">NS226</strain>
    </source>
</reference>
<evidence type="ECO:0000313" key="3">
    <source>
        <dbReference type="Proteomes" id="UP000078272"/>
    </source>
</evidence>
<evidence type="ECO:0000313" key="2">
    <source>
        <dbReference type="EMBL" id="KTQ80717.1"/>
    </source>
</evidence>
<sequence>MSEPAYLCLTPASLALAERLRDALGGETHGFAPRVSGADRSFKDVGAHLASLFTDGRPILALMATGALIRLLAPHLGDKRAEPPVLSIAEDGSARLS</sequence>
<protein>
    <recommendedName>
        <fullName evidence="1">Cobalamin synthesis G N-terminal domain-containing protein</fullName>
    </recommendedName>
</protein>
<dbReference type="Gene3D" id="3.40.50.11220">
    <property type="match status" value="1"/>
</dbReference>
<dbReference type="InterPro" id="IPR021744">
    <property type="entry name" value="CbiG_N"/>
</dbReference>
<proteinExistence type="predicted"/>
<dbReference type="InterPro" id="IPR038029">
    <property type="entry name" value="GbiG_N_sf"/>
</dbReference>
<dbReference type="Pfam" id="PF11760">
    <property type="entry name" value="CbiG_N"/>
    <property type="match status" value="1"/>
</dbReference>
<accession>A0A175QZR5</accession>
<dbReference type="EMBL" id="LDPZ01000085">
    <property type="protein sequence ID" value="KTQ80717.1"/>
    <property type="molecule type" value="Genomic_DNA"/>
</dbReference>
<dbReference type="Proteomes" id="UP000078272">
    <property type="component" value="Unassembled WGS sequence"/>
</dbReference>
<feature type="non-terminal residue" evidence="2">
    <location>
        <position position="97"/>
    </location>
</feature>
<comment type="caution">
    <text evidence="2">The sequence shown here is derived from an EMBL/GenBank/DDBJ whole genome shotgun (WGS) entry which is preliminary data.</text>
</comment>
<name>A0A175QZR5_9HYPH</name>
<dbReference type="AlphaFoldDB" id="A0A175QZR5"/>
<gene>
    <name evidence="2" type="ORF">NS226_22665</name>
</gene>
<dbReference type="SUPFAM" id="SSF159672">
    <property type="entry name" value="CbiG N-terminal domain-like"/>
    <property type="match status" value="1"/>
</dbReference>